<dbReference type="Proteomes" id="UP000230802">
    <property type="component" value="Unassembled WGS sequence"/>
</dbReference>
<evidence type="ECO:0000313" key="3">
    <source>
        <dbReference type="Proteomes" id="UP000230802"/>
    </source>
</evidence>
<feature type="compositionally biased region" description="Basic and acidic residues" evidence="1">
    <location>
        <begin position="93"/>
        <end position="110"/>
    </location>
</feature>
<gene>
    <name evidence="2" type="ORF">COW96_02790</name>
</gene>
<feature type="region of interest" description="Disordered" evidence="1">
    <location>
        <begin position="85"/>
        <end position="120"/>
    </location>
</feature>
<accession>A0A2H0C3L3</accession>
<organism evidence="2 3">
    <name type="scientific">Candidatus Roizmanbacteria bacterium CG22_combo_CG10-13_8_21_14_all_33_16</name>
    <dbReference type="NCBI Taxonomy" id="1974859"/>
    <lineage>
        <taxon>Bacteria</taxon>
        <taxon>Candidatus Roizmaniibacteriota</taxon>
    </lineage>
</organism>
<reference evidence="2 3" key="1">
    <citation type="submission" date="2017-09" db="EMBL/GenBank/DDBJ databases">
        <title>Depth-based differentiation of microbial function through sediment-hosted aquifers and enrichment of novel symbionts in the deep terrestrial subsurface.</title>
        <authorList>
            <person name="Probst A.J."/>
            <person name="Ladd B."/>
            <person name="Jarett J.K."/>
            <person name="Geller-Mcgrath D.E."/>
            <person name="Sieber C.M."/>
            <person name="Emerson J.B."/>
            <person name="Anantharaman K."/>
            <person name="Thomas B.C."/>
            <person name="Malmstrom R."/>
            <person name="Stieglmeier M."/>
            <person name="Klingl A."/>
            <person name="Woyke T."/>
            <person name="Ryan C.M."/>
            <person name="Banfield J.F."/>
        </authorList>
    </citation>
    <scope>NUCLEOTIDE SEQUENCE [LARGE SCALE GENOMIC DNA]</scope>
    <source>
        <strain evidence="2">CG22_combo_CG10-13_8_21_14_all_33_16</strain>
    </source>
</reference>
<sequence>MLLSTKDDIIQTISEINPLTYSQSQLRNLPKEQWGGNFTENIQWLPFDYYWERTPFLEQLTRTQLIAHLTQVSLHCKAVLRRMQEQNPNKKQPWMDRLARPKVRERIEGHKRAKNRQNIH</sequence>
<dbReference type="EMBL" id="PCTD01000122">
    <property type="protein sequence ID" value="PIP64391.1"/>
    <property type="molecule type" value="Genomic_DNA"/>
</dbReference>
<dbReference type="AlphaFoldDB" id="A0A2H0C3L3"/>
<name>A0A2H0C3L3_9BACT</name>
<evidence type="ECO:0000256" key="1">
    <source>
        <dbReference type="SAM" id="MobiDB-lite"/>
    </source>
</evidence>
<feature type="compositionally biased region" description="Basic residues" evidence="1">
    <location>
        <begin position="111"/>
        <end position="120"/>
    </location>
</feature>
<evidence type="ECO:0000313" key="2">
    <source>
        <dbReference type="EMBL" id="PIP64391.1"/>
    </source>
</evidence>
<proteinExistence type="predicted"/>
<protein>
    <submittedName>
        <fullName evidence="2">Uncharacterized protein</fullName>
    </submittedName>
</protein>
<comment type="caution">
    <text evidence="2">The sequence shown here is derived from an EMBL/GenBank/DDBJ whole genome shotgun (WGS) entry which is preliminary data.</text>
</comment>